<dbReference type="AlphaFoldDB" id="A0A9P5ZVJ8"/>
<evidence type="ECO:0000313" key="1">
    <source>
        <dbReference type="EMBL" id="KAF9493933.1"/>
    </source>
</evidence>
<sequence>MTQVHFTKVLDAISAQPTTCSTYDTLRLCFHRQLSPRSTRSPSYFRAFPSFLCLATKDARRKRITGS</sequence>
<keyword evidence="2" id="KW-1185">Reference proteome</keyword>
<dbReference type="EMBL" id="MU154579">
    <property type="protein sequence ID" value="KAF9493933.1"/>
    <property type="molecule type" value="Genomic_DNA"/>
</dbReference>
<proteinExistence type="predicted"/>
<name>A0A9P5ZVJ8_PLEER</name>
<comment type="caution">
    <text evidence="1">The sequence shown here is derived from an EMBL/GenBank/DDBJ whole genome shotgun (WGS) entry which is preliminary data.</text>
</comment>
<dbReference type="Proteomes" id="UP000807025">
    <property type="component" value="Unassembled WGS sequence"/>
</dbReference>
<reference evidence="1" key="1">
    <citation type="submission" date="2020-11" db="EMBL/GenBank/DDBJ databases">
        <authorList>
            <consortium name="DOE Joint Genome Institute"/>
            <person name="Ahrendt S."/>
            <person name="Riley R."/>
            <person name="Andreopoulos W."/>
            <person name="Labutti K."/>
            <person name="Pangilinan J."/>
            <person name="Ruiz-Duenas F.J."/>
            <person name="Barrasa J.M."/>
            <person name="Sanchez-Garcia M."/>
            <person name="Camarero S."/>
            <person name="Miyauchi S."/>
            <person name="Serrano A."/>
            <person name="Linde D."/>
            <person name="Babiker R."/>
            <person name="Drula E."/>
            <person name="Ayuso-Fernandez I."/>
            <person name="Pacheco R."/>
            <person name="Padilla G."/>
            <person name="Ferreira P."/>
            <person name="Barriuso J."/>
            <person name="Kellner H."/>
            <person name="Castanera R."/>
            <person name="Alfaro M."/>
            <person name="Ramirez L."/>
            <person name="Pisabarro A.G."/>
            <person name="Kuo A."/>
            <person name="Tritt A."/>
            <person name="Lipzen A."/>
            <person name="He G."/>
            <person name="Yan M."/>
            <person name="Ng V."/>
            <person name="Cullen D."/>
            <person name="Martin F."/>
            <person name="Rosso M.-N."/>
            <person name="Henrissat B."/>
            <person name="Hibbett D."/>
            <person name="Martinez A.T."/>
            <person name="Grigoriev I.V."/>
        </authorList>
    </citation>
    <scope>NUCLEOTIDE SEQUENCE</scope>
    <source>
        <strain evidence="1">ATCC 90797</strain>
    </source>
</reference>
<evidence type="ECO:0000313" key="2">
    <source>
        <dbReference type="Proteomes" id="UP000807025"/>
    </source>
</evidence>
<accession>A0A9P5ZVJ8</accession>
<gene>
    <name evidence="1" type="ORF">BDN71DRAFT_1449578</name>
</gene>
<protein>
    <submittedName>
        <fullName evidence="1">Uncharacterized protein</fullName>
    </submittedName>
</protein>
<organism evidence="1 2">
    <name type="scientific">Pleurotus eryngii</name>
    <name type="common">Boletus of the steppes</name>
    <dbReference type="NCBI Taxonomy" id="5323"/>
    <lineage>
        <taxon>Eukaryota</taxon>
        <taxon>Fungi</taxon>
        <taxon>Dikarya</taxon>
        <taxon>Basidiomycota</taxon>
        <taxon>Agaricomycotina</taxon>
        <taxon>Agaricomycetes</taxon>
        <taxon>Agaricomycetidae</taxon>
        <taxon>Agaricales</taxon>
        <taxon>Pleurotineae</taxon>
        <taxon>Pleurotaceae</taxon>
        <taxon>Pleurotus</taxon>
    </lineage>
</organism>